<dbReference type="InterPro" id="IPR038538">
    <property type="entry name" value="MTERF_sf"/>
</dbReference>
<keyword evidence="2" id="KW-0806">Transcription termination</keyword>
<keyword evidence="3" id="KW-0809">Transit peptide</keyword>
<dbReference type="SMART" id="SM00733">
    <property type="entry name" value="Mterf"/>
    <property type="match status" value="3"/>
</dbReference>
<dbReference type="Proteomes" id="UP000030748">
    <property type="component" value="Unassembled WGS sequence"/>
</dbReference>
<sequence>KFGVKPDDVFRYVSNFKGLGFTEGTITRVLQTLPRSIMLNEAETRNKVDFLTKIGVRGGEIYRNIRLKPLLDEFMDLGFSPNEVIREVLREPKVLGLENGELSHCVEMLRTLKCRVAIKDQFFRNGEFRAGYEVKLRIDCLTKHVLIHRDTFTVLWKEPRVVLYELGDIEKKIAFLVNTMKFDIR</sequence>
<name>A0A022RX08_ERYGU</name>
<dbReference type="GO" id="GO:0009507">
    <property type="term" value="C:chloroplast"/>
    <property type="evidence" value="ECO:0000318"/>
    <property type="project" value="GO_Central"/>
</dbReference>
<evidence type="ECO:0000256" key="3">
    <source>
        <dbReference type="ARBA" id="ARBA00022946"/>
    </source>
</evidence>
<dbReference type="Pfam" id="PF02536">
    <property type="entry name" value="mTERF"/>
    <property type="match status" value="1"/>
</dbReference>
<dbReference type="STRING" id="4155.A0A022RX08"/>
<protein>
    <submittedName>
        <fullName evidence="4">Uncharacterized protein</fullName>
    </submittedName>
</protein>
<dbReference type="InterPro" id="IPR003690">
    <property type="entry name" value="MTERF"/>
</dbReference>
<accession>A0A022RX08</accession>
<keyword evidence="5" id="KW-1185">Reference proteome</keyword>
<dbReference type="GO" id="GO:0003676">
    <property type="term" value="F:nucleic acid binding"/>
    <property type="evidence" value="ECO:0007669"/>
    <property type="project" value="InterPro"/>
</dbReference>
<dbReference type="GO" id="GO:0006353">
    <property type="term" value="P:DNA-templated transcription termination"/>
    <property type="evidence" value="ECO:0007669"/>
    <property type="project" value="UniProtKB-KW"/>
</dbReference>
<dbReference type="AlphaFoldDB" id="A0A022RX08"/>
<evidence type="ECO:0000313" key="4">
    <source>
        <dbReference type="EMBL" id="EYU43495.1"/>
    </source>
</evidence>
<dbReference type="eggNOG" id="KOG1267">
    <property type="taxonomic scope" value="Eukaryota"/>
</dbReference>
<evidence type="ECO:0000256" key="1">
    <source>
        <dbReference type="ARBA" id="ARBA00007692"/>
    </source>
</evidence>
<comment type="similarity">
    <text evidence="1">Belongs to the mTERF family.</text>
</comment>
<evidence type="ECO:0000313" key="5">
    <source>
        <dbReference type="Proteomes" id="UP000030748"/>
    </source>
</evidence>
<keyword evidence="2" id="KW-0805">Transcription regulation</keyword>
<organism evidence="4 5">
    <name type="scientific">Erythranthe guttata</name>
    <name type="common">Yellow monkey flower</name>
    <name type="synonym">Mimulus guttatus</name>
    <dbReference type="NCBI Taxonomy" id="4155"/>
    <lineage>
        <taxon>Eukaryota</taxon>
        <taxon>Viridiplantae</taxon>
        <taxon>Streptophyta</taxon>
        <taxon>Embryophyta</taxon>
        <taxon>Tracheophyta</taxon>
        <taxon>Spermatophyta</taxon>
        <taxon>Magnoliopsida</taxon>
        <taxon>eudicotyledons</taxon>
        <taxon>Gunneridae</taxon>
        <taxon>Pentapetalae</taxon>
        <taxon>asterids</taxon>
        <taxon>lamiids</taxon>
        <taxon>Lamiales</taxon>
        <taxon>Phrymaceae</taxon>
        <taxon>Erythranthe</taxon>
    </lineage>
</organism>
<keyword evidence="2" id="KW-0804">Transcription</keyword>
<proteinExistence type="inferred from homology"/>
<feature type="non-terminal residue" evidence="4">
    <location>
        <position position="1"/>
    </location>
</feature>
<reference evidence="4 5" key="1">
    <citation type="journal article" date="2013" name="Proc. Natl. Acad. Sci. U.S.A.">
        <title>Fine-scale variation in meiotic recombination in Mimulus inferred from population shotgun sequencing.</title>
        <authorList>
            <person name="Hellsten U."/>
            <person name="Wright K.M."/>
            <person name="Jenkins J."/>
            <person name="Shu S."/>
            <person name="Yuan Y."/>
            <person name="Wessler S.R."/>
            <person name="Schmutz J."/>
            <person name="Willis J.H."/>
            <person name="Rokhsar D.S."/>
        </authorList>
    </citation>
    <scope>NUCLEOTIDE SEQUENCE [LARGE SCALE GENOMIC DNA]</scope>
    <source>
        <strain evidence="5">cv. DUN x IM62</strain>
    </source>
</reference>
<evidence type="ECO:0000256" key="2">
    <source>
        <dbReference type="ARBA" id="ARBA00022472"/>
    </source>
</evidence>
<dbReference type="EMBL" id="KI630253">
    <property type="protein sequence ID" value="EYU43495.1"/>
    <property type="molecule type" value="Genomic_DNA"/>
</dbReference>
<gene>
    <name evidence="4" type="ORF">MIMGU_mgv1a023812mg</name>
</gene>
<dbReference type="GO" id="GO:0009658">
    <property type="term" value="P:chloroplast organization"/>
    <property type="evidence" value="ECO:0000318"/>
    <property type="project" value="GO_Central"/>
</dbReference>
<dbReference type="Gene3D" id="1.25.70.10">
    <property type="entry name" value="Transcription termination factor 3, mitochondrial"/>
    <property type="match status" value="1"/>
</dbReference>